<protein>
    <recommendedName>
        <fullName evidence="5">SAM domain-containing protein</fullName>
    </recommendedName>
</protein>
<evidence type="ECO:0000256" key="2">
    <source>
        <dbReference type="ARBA" id="ARBA00023043"/>
    </source>
</evidence>
<feature type="compositionally biased region" description="Low complexity" evidence="4">
    <location>
        <begin position="218"/>
        <end position="227"/>
    </location>
</feature>
<evidence type="ECO:0000256" key="4">
    <source>
        <dbReference type="SAM" id="MobiDB-lite"/>
    </source>
</evidence>
<comment type="caution">
    <text evidence="6">The sequence shown here is derived from an EMBL/GenBank/DDBJ whole genome shotgun (WGS) entry which is preliminary data.</text>
</comment>
<dbReference type="PROSITE" id="PS50088">
    <property type="entry name" value="ANK_REPEAT"/>
    <property type="match status" value="2"/>
</dbReference>
<feature type="region of interest" description="Disordered" evidence="4">
    <location>
        <begin position="278"/>
        <end position="358"/>
    </location>
</feature>
<accession>A0A267DG34</accession>
<dbReference type="Proteomes" id="UP000215902">
    <property type="component" value="Unassembled WGS sequence"/>
</dbReference>
<dbReference type="PANTHER" id="PTHR24201">
    <property type="entry name" value="ANK_REP_REGION DOMAIN-CONTAINING PROTEIN"/>
    <property type="match status" value="1"/>
</dbReference>
<feature type="compositionally biased region" description="Basic and acidic residues" evidence="4">
    <location>
        <begin position="157"/>
        <end position="173"/>
    </location>
</feature>
<dbReference type="InterPro" id="IPR036770">
    <property type="entry name" value="Ankyrin_rpt-contain_sf"/>
</dbReference>
<dbReference type="SMART" id="SM00454">
    <property type="entry name" value="SAM"/>
    <property type="match status" value="1"/>
</dbReference>
<name>A0A267DG34_9PLAT</name>
<keyword evidence="7" id="KW-1185">Reference proteome</keyword>
<dbReference type="InterPro" id="IPR001660">
    <property type="entry name" value="SAM"/>
</dbReference>
<dbReference type="SUPFAM" id="SSF48403">
    <property type="entry name" value="Ankyrin repeat"/>
    <property type="match status" value="1"/>
</dbReference>
<dbReference type="SMART" id="SM00248">
    <property type="entry name" value="ANK"/>
    <property type="match status" value="3"/>
</dbReference>
<evidence type="ECO:0000313" key="6">
    <source>
        <dbReference type="EMBL" id="PAA47624.1"/>
    </source>
</evidence>
<dbReference type="OrthoDB" id="76949at2759"/>
<dbReference type="Gene3D" id="1.25.40.20">
    <property type="entry name" value="Ankyrin repeat-containing domain"/>
    <property type="match status" value="1"/>
</dbReference>
<reference evidence="6 7" key="1">
    <citation type="submission" date="2017-06" db="EMBL/GenBank/DDBJ databases">
        <title>A platform for efficient transgenesis in Macrostomum lignano, a flatworm model organism for stem cell research.</title>
        <authorList>
            <person name="Berezikov E."/>
        </authorList>
    </citation>
    <scope>NUCLEOTIDE SEQUENCE [LARGE SCALE GENOMIC DNA]</scope>
    <source>
        <strain evidence="6">DV1</strain>
        <tissue evidence="6">Whole organism</tissue>
    </source>
</reference>
<feature type="region of interest" description="Disordered" evidence="4">
    <location>
        <begin position="213"/>
        <end position="249"/>
    </location>
</feature>
<feature type="domain" description="SAM" evidence="5">
    <location>
        <begin position="402"/>
        <end position="466"/>
    </location>
</feature>
<evidence type="ECO:0000256" key="1">
    <source>
        <dbReference type="ARBA" id="ARBA00022737"/>
    </source>
</evidence>
<dbReference type="STRING" id="282301.A0A267DG34"/>
<evidence type="ECO:0000259" key="5">
    <source>
        <dbReference type="SMART" id="SM00454"/>
    </source>
</evidence>
<dbReference type="Pfam" id="PF12796">
    <property type="entry name" value="Ank_2"/>
    <property type="match status" value="1"/>
</dbReference>
<dbReference type="InterPro" id="IPR002110">
    <property type="entry name" value="Ankyrin_rpt"/>
</dbReference>
<dbReference type="InterPro" id="IPR050776">
    <property type="entry name" value="Ank_Repeat/CDKN_Inhibitor"/>
</dbReference>
<dbReference type="PROSITE" id="PS50297">
    <property type="entry name" value="ANK_REP_REGION"/>
    <property type="match status" value="2"/>
</dbReference>
<dbReference type="AlphaFoldDB" id="A0A267DG34"/>
<sequence>MTRHKERFHQAAKDNYLDLLREATRSECDAVDDNGMTPVMWAAFYGHLEALRVLMGRGADPDRADHMGSTALHFAALNGRMNCVTYLVNFGANIWTLDVDLHSALDLAALNEHRDIVDFLDDVAGRQAEVNKRTVAKMREKAVLEAQRRAKKRDKLMKKADRRAARESSDACDLHPSATNPNYRHAQGSASTSAVADGVSVVLERTNQTARPYSNIVAGSPSPSGAAATGGGAFFSSATSPNPKLQRSPMPEADIMYARSADGRSLASASAAASAAGAAAEPPRGVPGLFERPGFGNVAFLQPPQPQSPQSPNSLNPHPPHSPHSPQFPNSPNSPQLPQSLQLLFPPPASPNRTLGRESIGTSASLVLQPWRDMQWTEADVTTLAPDYDMDGLENFGDGDDGDGEPSTLETFLECLGLADYHHLLTREHLDLDGLALCSEPELQSLGLPLGPRRRLLEGLARRRETLADSPQEMLDLRL</sequence>
<feature type="region of interest" description="Disordered" evidence="4">
    <location>
        <begin position="148"/>
        <end position="191"/>
    </location>
</feature>
<feature type="repeat" description="ANK" evidence="3">
    <location>
        <begin position="67"/>
        <end position="99"/>
    </location>
</feature>
<dbReference type="EMBL" id="NIVC01004388">
    <property type="protein sequence ID" value="PAA47624.1"/>
    <property type="molecule type" value="Genomic_DNA"/>
</dbReference>
<dbReference type="SUPFAM" id="SSF47769">
    <property type="entry name" value="SAM/Pointed domain"/>
    <property type="match status" value="1"/>
</dbReference>
<evidence type="ECO:0000313" key="7">
    <source>
        <dbReference type="Proteomes" id="UP000215902"/>
    </source>
</evidence>
<dbReference type="InterPro" id="IPR013761">
    <property type="entry name" value="SAM/pointed_sf"/>
</dbReference>
<dbReference type="PANTHER" id="PTHR24201:SF15">
    <property type="entry name" value="ANKYRIN REPEAT DOMAIN-CONTAINING PROTEIN 66"/>
    <property type="match status" value="1"/>
</dbReference>
<keyword evidence="2 3" id="KW-0040">ANK repeat</keyword>
<dbReference type="Pfam" id="PF00536">
    <property type="entry name" value="SAM_1"/>
    <property type="match status" value="1"/>
</dbReference>
<dbReference type="Gene3D" id="1.10.150.50">
    <property type="entry name" value="Transcription Factor, Ets-1"/>
    <property type="match status" value="1"/>
</dbReference>
<feature type="compositionally biased region" description="Polar residues" evidence="4">
    <location>
        <begin position="177"/>
        <end position="191"/>
    </location>
</feature>
<feature type="compositionally biased region" description="Low complexity" evidence="4">
    <location>
        <begin position="324"/>
        <end position="344"/>
    </location>
</feature>
<keyword evidence="1" id="KW-0677">Repeat</keyword>
<feature type="repeat" description="ANK" evidence="3">
    <location>
        <begin position="34"/>
        <end position="66"/>
    </location>
</feature>
<organism evidence="6 7">
    <name type="scientific">Macrostomum lignano</name>
    <dbReference type="NCBI Taxonomy" id="282301"/>
    <lineage>
        <taxon>Eukaryota</taxon>
        <taxon>Metazoa</taxon>
        <taxon>Spiralia</taxon>
        <taxon>Lophotrochozoa</taxon>
        <taxon>Platyhelminthes</taxon>
        <taxon>Rhabditophora</taxon>
        <taxon>Macrostomorpha</taxon>
        <taxon>Macrostomida</taxon>
        <taxon>Macrostomidae</taxon>
        <taxon>Macrostomum</taxon>
    </lineage>
</organism>
<evidence type="ECO:0000256" key="3">
    <source>
        <dbReference type="PROSITE-ProRule" id="PRU00023"/>
    </source>
</evidence>
<proteinExistence type="predicted"/>
<gene>
    <name evidence="6" type="ORF">BOX15_Mlig022693g3</name>
</gene>